<proteinExistence type="predicted"/>
<accession>A0AAN6G7L0</accession>
<reference evidence="1" key="1">
    <citation type="journal article" date="2023" name="PhytoFront">
        <title>Draft Genome Resources of Seven Strains of Tilletia horrida, Causal Agent of Kernel Smut of Rice.</title>
        <authorList>
            <person name="Khanal S."/>
            <person name="Antony Babu S."/>
            <person name="Zhou X.G."/>
        </authorList>
    </citation>
    <scope>NUCLEOTIDE SEQUENCE</scope>
    <source>
        <strain evidence="1">TX3</strain>
    </source>
</reference>
<dbReference type="AlphaFoldDB" id="A0AAN6G7L0"/>
<keyword evidence="2" id="KW-1185">Reference proteome</keyword>
<gene>
    <name evidence="1" type="ORF">OC842_006762</name>
</gene>
<comment type="caution">
    <text evidence="1">The sequence shown here is derived from an EMBL/GenBank/DDBJ whole genome shotgun (WGS) entry which is preliminary data.</text>
</comment>
<organism evidence="1 2">
    <name type="scientific">Tilletia horrida</name>
    <dbReference type="NCBI Taxonomy" id="155126"/>
    <lineage>
        <taxon>Eukaryota</taxon>
        <taxon>Fungi</taxon>
        <taxon>Dikarya</taxon>
        <taxon>Basidiomycota</taxon>
        <taxon>Ustilaginomycotina</taxon>
        <taxon>Exobasidiomycetes</taxon>
        <taxon>Tilletiales</taxon>
        <taxon>Tilletiaceae</taxon>
        <taxon>Tilletia</taxon>
    </lineage>
</organism>
<dbReference type="EMBL" id="JAPDMQ010000667">
    <property type="protein sequence ID" value="KAK0521491.1"/>
    <property type="molecule type" value="Genomic_DNA"/>
</dbReference>
<dbReference type="InterPro" id="IPR053354">
    <property type="entry name" value="MGDG_epimerase"/>
</dbReference>
<evidence type="ECO:0000313" key="1">
    <source>
        <dbReference type="EMBL" id="KAK0521491.1"/>
    </source>
</evidence>
<name>A0AAN6G7L0_9BASI</name>
<evidence type="ECO:0000313" key="2">
    <source>
        <dbReference type="Proteomes" id="UP001176521"/>
    </source>
</evidence>
<dbReference type="PANTHER" id="PTHR43558:SF6">
    <property type="entry name" value="REDUCTASE, PUTATIVE (AFU_ORTHOLOGUE AFUA_3G10540)-RELATED"/>
    <property type="match status" value="1"/>
</dbReference>
<dbReference type="Proteomes" id="UP001176521">
    <property type="component" value="Unassembled WGS sequence"/>
</dbReference>
<sequence length="582" mass="64510">MSAQPYPYASTPASTRRTKQLVQATMCHLATAAVKRAQAKMTGMTCPRPELDLLLTSTDEAVDHHVVLHNSSLANVGPSDWSPHLYSLKNDIPASEQLRLHCSAGVFRHDRRPLTSFTGYSVLHQHRADVMELASLPTFQHRFRLMTRGAFDGLDAKGVYFSGGCVTACLTTDITKADTYQNSDVDIFLCAGSPGKAVAIVQRIQDALRHNIADFDANYRVLRTPGVITLIPSTDYATKGYRKLQIVMALYTTPSDIVTVFDLDPVAVLYDLDDVFIAPRAMRSYWTGCTFVTNAIRSSSAPRILNLEGGVASVGSNKVFDKLDEEKTHVHCCVMDTEDTCVTDRNIYTLASTVRRGGAGQWTYSATDFGRLIALWDLVARRKEREEALIAATKGQTSMYGLYHEPSPLAVCTDSGAYIEAFVGAGFLTEEDAEKRIKCHDSYAENGTRAYSAPRDACAGGSELTLILPTGLSARLQREYGISIKRKKYAANIPDWHGVEFELCTWRQTAATIWCPPQQSEAAPAYRLLKKLAQLTYWLVGKMEYGAPWASLRFSKTFAKLLENDVDSSFPQDAHFRKWLCS</sequence>
<protein>
    <submittedName>
        <fullName evidence="1">Uncharacterized protein</fullName>
    </submittedName>
</protein>
<dbReference type="PANTHER" id="PTHR43558">
    <property type="entry name" value="REDUCTASE, PUTATIVE (AFU_ORTHOLOGUE AFUA_3G10540)-RELATED"/>
    <property type="match status" value="1"/>
</dbReference>